<accession>A0ABD1ZUT2</accession>
<feature type="region of interest" description="Disordered" evidence="1">
    <location>
        <begin position="1"/>
        <end position="102"/>
    </location>
</feature>
<comment type="caution">
    <text evidence="2">The sequence shown here is derived from an EMBL/GenBank/DDBJ whole genome shotgun (WGS) entry which is preliminary data.</text>
</comment>
<dbReference type="Proteomes" id="UP001607302">
    <property type="component" value="Unassembled WGS sequence"/>
</dbReference>
<proteinExistence type="predicted"/>
<evidence type="ECO:0000313" key="3">
    <source>
        <dbReference type="Proteomes" id="UP001607302"/>
    </source>
</evidence>
<reference evidence="2 3" key="1">
    <citation type="journal article" date="2024" name="Ann. Entomol. Soc. Am.">
        <title>Genomic analyses of the southern and eastern yellowjacket wasps (Hymenoptera: Vespidae) reveal evolutionary signatures of social life.</title>
        <authorList>
            <person name="Catto M.A."/>
            <person name="Caine P.B."/>
            <person name="Orr S.E."/>
            <person name="Hunt B.G."/>
            <person name="Goodisman M.A.D."/>
        </authorList>
    </citation>
    <scope>NUCLEOTIDE SEQUENCE [LARGE SCALE GENOMIC DNA]</scope>
    <source>
        <strain evidence="2">233</strain>
        <tissue evidence="2">Head and thorax</tissue>
    </source>
</reference>
<feature type="compositionally biased region" description="Low complexity" evidence="1">
    <location>
        <begin position="148"/>
        <end position="158"/>
    </location>
</feature>
<dbReference type="AlphaFoldDB" id="A0ABD1ZUT2"/>
<evidence type="ECO:0000313" key="2">
    <source>
        <dbReference type="EMBL" id="KAL2712124.1"/>
    </source>
</evidence>
<sequence length="181" mass="19433">FHVREDRPSTRSSGLVGASDETRQYEVAEKRRQEESREGGGGETRWRWIRRSTTGTDTLAGNRDDDDDDGSGVVGGGGSDDDDVGDGRDGDDVVAGGGIDGSDRLKFVRLPTRDSYGAGRTVAPLHGKTLKPGRWNARVTTPPPSSSPPLLSSTTRTRNALRRGMVRTVYQVSEVSVTSTA</sequence>
<evidence type="ECO:0000256" key="1">
    <source>
        <dbReference type="SAM" id="MobiDB-lite"/>
    </source>
</evidence>
<feature type="non-terminal residue" evidence="2">
    <location>
        <position position="1"/>
    </location>
</feature>
<name>A0ABD1ZUT2_VESSQ</name>
<organism evidence="2 3">
    <name type="scientific">Vespula squamosa</name>
    <name type="common">Southern yellow jacket</name>
    <name type="synonym">Wasp</name>
    <dbReference type="NCBI Taxonomy" id="30214"/>
    <lineage>
        <taxon>Eukaryota</taxon>
        <taxon>Metazoa</taxon>
        <taxon>Ecdysozoa</taxon>
        <taxon>Arthropoda</taxon>
        <taxon>Hexapoda</taxon>
        <taxon>Insecta</taxon>
        <taxon>Pterygota</taxon>
        <taxon>Neoptera</taxon>
        <taxon>Endopterygota</taxon>
        <taxon>Hymenoptera</taxon>
        <taxon>Apocrita</taxon>
        <taxon>Aculeata</taxon>
        <taxon>Vespoidea</taxon>
        <taxon>Vespidae</taxon>
        <taxon>Vespinae</taxon>
        <taxon>Vespula</taxon>
    </lineage>
</organism>
<keyword evidence="3" id="KW-1185">Reference proteome</keyword>
<feature type="region of interest" description="Disordered" evidence="1">
    <location>
        <begin position="133"/>
        <end position="161"/>
    </location>
</feature>
<protein>
    <submittedName>
        <fullName evidence="2">Uncharacterized protein</fullName>
    </submittedName>
</protein>
<feature type="compositionally biased region" description="Basic and acidic residues" evidence="1">
    <location>
        <begin position="20"/>
        <end position="46"/>
    </location>
</feature>
<gene>
    <name evidence="2" type="ORF">V1478_018359</name>
</gene>
<dbReference type="EMBL" id="JAUDFV010000167">
    <property type="protein sequence ID" value="KAL2712124.1"/>
    <property type="molecule type" value="Genomic_DNA"/>
</dbReference>